<comment type="similarity">
    <text evidence="1">Belongs to the ABC transporter superfamily.</text>
</comment>
<dbReference type="RefSeq" id="WP_117453824.1">
    <property type="nucleotide sequence ID" value="NZ_CP060636.1"/>
</dbReference>
<proteinExistence type="inferred from homology"/>
<keyword evidence="7" id="KW-1185">Reference proteome</keyword>
<name>A0A7G9GN34_9FIRM</name>
<feature type="domain" description="ABC transporter" evidence="5">
    <location>
        <begin position="7"/>
        <end position="246"/>
    </location>
</feature>
<dbReference type="EMBL" id="CP060636">
    <property type="protein sequence ID" value="QNM12216.1"/>
    <property type="molecule type" value="Genomic_DNA"/>
</dbReference>
<dbReference type="InterPro" id="IPR017911">
    <property type="entry name" value="MacB-like_ATP-bd"/>
</dbReference>
<evidence type="ECO:0000259" key="5">
    <source>
        <dbReference type="PROSITE" id="PS50893"/>
    </source>
</evidence>
<keyword evidence="4 6" id="KW-0067">ATP-binding</keyword>
<dbReference type="GO" id="GO:0016887">
    <property type="term" value="F:ATP hydrolysis activity"/>
    <property type="evidence" value="ECO:0007669"/>
    <property type="project" value="InterPro"/>
</dbReference>
<dbReference type="AlphaFoldDB" id="A0A7G9GN34"/>
<dbReference type="Proteomes" id="UP000515856">
    <property type="component" value="Chromosome"/>
</dbReference>
<evidence type="ECO:0000256" key="4">
    <source>
        <dbReference type="ARBA" id="ARBA00022840"/>
    </source>
</evidence>
<dbReference type="PROSITE" id="PS50893">
    <property type="entry name" value="ABC_TRANSPORTER_2"/>
    <property type="match status" value="1"/>
</dbReference>
<organism evidence="6 7">
    <name type="scientific">[Eubacterium] hominis</name>
    <dbReference type="NCBI Taxonomy" id="2764325"/>
    <lineage>
        <taxon>Bacteria</taxon>
        <taxon>Bacillati</taxon>
        <taxon>Bacillota</taxon>
        <taxon>Erysipelotrichia</taxon>
        <taxon>Erysipelotrichales</taxon>
        <taxon>Erysipelotrichaceae</taxon>
        <taxon>Amedibacillus</taxon>
    </lineage>
</organism>
<accession>A0A7G9GN34</accession>
<dbReference type="PANTHER" id="PTHR42798">
    <property type="entry name" value="LIPOPROTEIN-RELEASING SYSTEM ATP-BINDING PROTEIN LOLD"/>
    <property type="match status" value="1"/>
</dbReference>
<dbReference type="KEGG" id="ehn:H9Q80_18565"/>
<dbReference type="GO" id="GO:0022857">
    <property type="term" value="F:transmembrane transporter activity"/>
    <property type="evidence" value="ECO:0007669"/>
    <property type="project" value="UniProtKB-ARBA"/>
</dbReference>
<dbReference type="InterPro" id="IPR003439">
    <property type="entry name" value="ABC_transporter-like_ATP-bd"/>
</dbReference>
<dbReference type="GO" id="GO:0098796">
    <property type="term" value="C:membrane protein complex"/>
    <property type="evidence" value="ECO:0007669"/>
    <property type="project" value="UniProtKB-ARBA"/>
</dbReference>
<dbReference type="InterPro" id="IPR003593">
    <property type="entry name" value="AAA+_ATPase"/>
</dbReference>
<evidence type="ECO:0000313" key="6">
    <source>
        <dbReference type="EMBL" id="QNM12216.1"/>
    </source>
</evidence>
<dbReference type="FunFam" id="3.40.50.300:FF:000032">
    <property type="entry name" value="Export ABC transporter ATP-binding protein"/>
    <property type="match status" value="1"/>
</dbReference>
<dbReference type="InterPro" id="IPR027417">
    <property type="entry name" value="P-loop_NTPase"/>
</dbReference>
<evidence type="ECO:0000256" key="2">
    <source>
        <dbReference type="ARBA" id="ARBA00022448"/>
    </source>
</evidence>
<dbReference type="CDD" id="cd03255">
    <property type="entry name" value="ABC_MJ0796_LolCDE_FtsE"/>
    <property type="match status" value="1"/>
</dbReference>
<evidence type="ECO:0000256" key="1">
    <source>
        <dbReference type="ARBA" id="ARBA00005417"/>
    </source>
</evidence>
<protein>
    <submittedName>
        <fullName evidence="6">ABC transporter ATP-binding protein</fullName>
    </submittedName>
</protein>
<dbReference type="PROSITE" id="PS00211">
    <property type="entry name" value="ABC_TRANSPORTER_1"/>
    <property type="match status" value="1"/>
</dbReference>
<sequence length="253" mass="28350">MNEKIIIKSEKLCKSFSNGGIQQHVLKNLDMQIYEGDFTVIMGPSGAGKSTLLYALSGMDRPTLGTIEFSGERISEKNQDQLALFRRKHCGFVFQQIYLVDGMSIMDNILAAGLLVNKNKQQVLKQAKEMLKSVGLNEQIWHKFPTQLSGGEAQRAALIRAMINQPDIVFADEPTGQLNSQSSDMVLNTLTQMNEAGQTIVMVTHDLKSARRANRILYLQDGLIQGEYHLGKYQGSDEKRHEKLAAFLLEMGW</sequence>
<dbReference type="SMART" id="SM00382">
    <property type="entry name" value="AAA"/>
    <property type="match status" value="1"/>
</dbReference>
<dbReference type="SUPFAM" id="SSF52540">
    <property type="entry name" value="P-loop containing nucleoside triphosphate hydrolases"/>
    <property type="match status" value="1"/>
</dbReference>
<dbReference type="PANTHER" id="PTHR42798:SF7">
    <property type="entry name" value="ALPHA-D-RIBOSE 1-METHYLPHOSPHONATE 5-TRIPHOSPHATE SYNTHASE SUBUNIT PHNL"/>
    <property type="match status" value="1"/>
</dbReference>
<dbReference type="GO" id="GO:0005524">
    <property type="term" value="F:ATP binding"/>
    <property type="evidence" value="ECO:0007669"/>
    <property type="project" value="UniProtKB-KW"/>
</dbReference>
<keyword evidence="3" id="KW-0547">Nucleotide-binding</keyword>
<gene>
    <name evidence="6" type="ORF">H9Q80_18565</name>
</gene>
<dbReference type="Pfam" id="PF00005">
    <property type="entry name" value="ABC_tran"/>
    <property type="match status" value="1"/>
</dbReference>
<keyword evidence="2" id="KW-0813">Transport</keyword>
<dbReference type="Gene3D" id="3.40.50.300">
    <property type="entry name" value="P-loop containing nucleotide triphosphate hydrolases"/>
    <property type="match status" value="1"/>
</dbReference>
<reference evidence="6 7" key="1">
    <citation type="submission" date="2020-08" db="EMBL/GenBank/DDBJ databases">
        <authorList>
            <person name="Liu C."/>
            <person name="Sun Q."/>
        </authorList>
    </citation>
    <scope>NUCLEOTIDE SEQUENCE [LARGE SCALE GENOMIC DNA]</scope>
    <source>
        <strain evidence="6 7">NSJ-61</strain>
    </source>
</reference>
<evidence type="ECO:0000313" key="7">
    <source>
        <dbReference type="Proteomes" id="UP000515856"/>
    </source>
</evidence>
<evidence type="ECO:0000256" key="3">
    <source>
        <dbReference type="ARBA" id="ARBA00022741"/>
    </source>
</evidence>
<dbReference type="InterPro" id="IPR017871">
    <property type="entry name" value="ABC_transporter-like_CS"/>
</dbReference>